<evidence type="ECO:0000313" key="3">
    <source>
        <dbReference type="Proteomes" id="UP000774617"/>
    </source>
</evidence>
<sequence>MSRKKIDTSRIHADPISFNLLTGEMSPACIRQHVDNSLSCLQSPLIQSPNSSIEFFYNIDPSFDNPQRCHCRRRSEASSIREKGALDVSTHHAGPSPPASETARRHRSSPPSPAPEGKKKKKKGKTVKQKRANKPGPNARPYMYRRILPLSTGGSIGAHPPRSRESTDTRRKSRVVGVVIWQCIIMPSPGAKLVGWSDR</sequence>
<proteinExistence type="predicted"/>
<feature type="compositionally biased region" description="Basic and acidic residues" evidence="1">
    <location>
        <begin position="74"/>
        <end position="85"/>
    </location>
</feature>
<accession>A0ABQ8FUS3</accession>
<dbReference type="EMBL" id="JAGTJR010000052">
    <property type="protein sequence ID" value="KAH7027125.1"/>
    <property type="molecule type" value="Genomic_DNA"/>
</dbReference>
<gene>
    <name evidence="2" type="ORF">B0J12DRAFT_358473</name>
</gene>
<comment type="caution">
    <text evidence="2">The sequence shown here is derived from an EMBL/GenBank/DDBJ whole genome shotgun (WGS) entry which is preliminary data.</text>
</comment>
<name>A0ABQ8FUS3_9PEZI</name>
<protein>
    <submittedName>
        <fullName evidence="2">Uncharacterized protein</fullName>
    </submittedName>
</protein>
<organism evidence="2 3">
    <name type="scientific">Macrophomina phaseolina</name>
    <dbReference type="NCBI Taxonomy" id="35725"/>
    <lineage>
        <taxon>Eukaryota</taxon>
        <taxon>Fungi</taxon>
        <taxon>Dikarya</taxon>
        <taxon>Ascomycota</taxon>
        <taxon>Pezizomycotina</taxon>
        <taxon>Dothideomycetes</taxon>
        <taxon>Dothideomycetes incertae sedis</taxon>
        <taxon>Botryosphaeriales</taxon>
        <taxon>Botryosphaeriaceae</taxon>
        <taxon>Macrophomina</taxon>
    </lineage>
</organism>
<reference evidence="2 3" key="1">
    <citation type="journal article" date="2021" name="Nat. Commun.">
        <title>Genetic determinants of endophytism in the Arabidopsis root mycobiome.</title>
        <authorList>
            <person name="Mesny F."/>
            <person name="Miyauchi S."/>
            <person name="Thiergart T."/>
            <person name="Pickel B."/>
            <person name="Atanasova L."/>
            <person name="Karlsson M."/>
            <person name="Huettel B."/>
            <person name="Barry K.W."/>
            <person name="Haridas S."/>
            <person name="Chen C."/>
            <person name="Bauer D."/>
            <person name="Andreopoulos W."/>
            <person name="Pangilinan J."/>
            <person name="LaButti K."/>
            <person name="Riley R."/>
            <person name="Lipzen A."/>
            <person name="Clum A."/>
            <person name="Drula E."/>
            <person name="Henrissat B."/>
            <person name="Kohler A."/>
            <person name="Grigoriev I.V."/>
            <person name="Martin F.M."/>
            <person name="Hacquard S."/>
        </authorList>
    </citation>
    <scope>NUCLEOTIDE SEQUENCE [LARGE SCALE GENOMIC DNA]</scope>
    <source>
        <strain evidence="2 3">MPI-SDFR-AT-0080</strain>
    </source>
</reference>
<evidence type="ECO:0000313" key="2">
    <source>
        <dbReference type="EMBL" id="KAH7027125.1"/>
    </source>
</evidence>
<feature type="region of interest" description="Disordered" evidence="1">
    <location>
        <begin position="74"/>
        <end position="171"/>
    </location>
</feature>
<keyword evidence="3" id="KW-1185">Reference proteome</keyword>
<feature type="compositionally biased region" description="Basic residues" evidence="1">
    <location>
        <begin position="118"/>
        <end position="133"/>
    </location>
</feature>
<evidence type="ECO:0000256" key="1">
    <source>
        <dbReference type="SAM" id="MobiDB-lite"/>
    </source>
</evidence>
<dbReference type="Proteomes" id="UP000774617">
    <property type="component" value="Unassembled WGS sequence"/>
</dbReference>